<dbReference type="EMBL" id="CM029054">
    <property type="protein sequence ID" value="KAG2539881.1"/>
    <property type="molecule type" value="Genomic_DNA"/>
</dbReference>
<dbReference type="PANTHER" id="PTHR35546:SF105">
    <property type="entry name" value="OS05G0139200 PROTEIN"/>
    <property type="match status" value="1"/>
</dbReference>
<name>A0A8T0MQZ0_PANVG</name>
<accession>A0A8T0MQZ0</accession>
<proteinExistence type="predicted"/>
<feature type="non-terminal residue" evidence="1">
    <location>
        <position position="1"/>
    </location>
</feature>
<evidence type="ECO:0000313" key="2">
    <source>
        <dbReference type="Proteomes" id="UP000823388"/>
    </source>
</evidence>
<protein>
    <recommendedName>
        <fullName evidence="3">F-box protein</fullName>
    </recommendedName>
</protein>
<evidence type="ECO:0000313" key="1">
    <source>
        <dbReference type="EMBL" id="KAG2539881.1"/>
    </source>
</evidence>
<keyword evidence="2" id="KW-1185">Reference proteome</keyword>
<organism evidence="1 2">
    <name type="scientific">Panicum virgatum</name>
    <name type="common">Blackwell switchgrass</name>
    <dbReference type="NCBI Taxonomy" id="38727"/>
    <lineage>
        <taxon>Eukaryota</taxon>
        <taxon>Viridiplantae</taxon>
        <taxon>Streptophyta</taxon>
        <taxon>Embryophyta</taxon>
        <taxon>Tracheophyta</taxon>
        <taxon>Spermatophyta</taxon>
        <taxon>Magnoliopsida</taxon>
        <taxon>Liliopsida</taxon>
        <taxon>Poales</taxon>
        <taxon>Poaceae</taxon>
        <taxon>PACMAD clade</taxon>
        <taxon>Panicoideae</taxon>
        <taxon>Panicodae</taxon>
        <taxon>Paniceae</taxon>
        <taxon>Panicinae</taxon>
        <taxon>Panicum</taxon>
        <taxon>Panicum sect. Hiantes</taxon>
    </lineage>
</organism>
<dbReference type="Proteomes" id="UP000823388">
    <property type="component" value="Chromosome 9N"/>
</dbReference>
<sequence length="280" mass="31951">SDVVPLDCCNGLLLCHCLHPSPHDSEGNRPFLYAVCNPATKKWVMLPVGSWAISEVRTARLGFDPTLSSHFHVIEYLEGEGEYITGVDIYSSKTGSWSSMESEWSHNASLCHGSRSAFLHGIMHSLVLMNEIVAVDMEGKRWRTILTPPSDEFGFIHQAQGCLFCLDVHNNDYYKLSILSLEDYGTDNLKYLMAQTQIPTKWVLKPTVSTLWLLGGKKLRFDQDCKVIAVHLQCNLIFFVLGWDNTLMAYEMDRREVRITRNLGHDSWGSYLPYVPFYEY</sequence>
<dbReference type="InterPro" id="IPR055290">
    <property type="entry name" value="At3g26010-like"/>
</dbReference>
<comment type="caution">
    <text evidence="1">The sequence shown here is derived from an EMBL/GenBank/DDBJ whole genome shotgun (WGS) entry which is preliminary data.</text>
</comment>
<gene>
    <name evidence="1" type="ORF">PVAP13_9NG505200</name>
</gene>
<dbReference type="PANTHER" id="PTHR35546">
    <property type="entry name" value="F-BOX PROTEIN INTERACTION DOMAIN PROTEIN-RELATED"/>
    <property type="match status" value="1"/>
</dbReference>
<reference evidence="1" key="1">
    <citation type="submission" date="2020-05" db="EMBL/GenBank/DDBJ databases">
        <title>WGS assembly of Panicum virgatum.</title>
        <authorList>
            <person name="Lovell J.T."/>
            <person name="Jenkins J."/>
            <person name="Shu S."/>
            <person name="Juenger T.E."/>
            <person name="Schmutz J."/>
        </authorList>
    </citation>
    <scope>NUCLEOTIDE SEQUENCE</scope>
    <source>
        <strain evidence="1">AP13</strain>
    </source>
</reference>
<evidence type="ECO:0008006" key="3">
    <source>
        <dbReference type="Google" id="ProtNLM"/>
    </source>
</evidence>
<dbReference type="AlphaFoldDB" id="A0A8T0MQZ0"/>